<reference evidence="1" key="1">
    <citation type="journal article" date="2015" name="Nature">
        <title>Complex archaea that bridge the gap between prokaryotes and eukaryotes.</title>
        <authorList>
            <person name="Spang A."/>
            <person name="Saw J.H."/>
            <person name="Jorgensen S.L."/>
            <person name="Zaremba-Niedzwiedzka K."/>
            <person name="Martijn J."/>
            <person name="Lind A.E."/>
            <person name="van Eijk R."/>
            <person name="Schleper C."/>
            <person name="Guy L."/>
            <person name="Ettema T.J."/>
        </authorList>
    </citation>
    <scope>NUCLEOTIDE SEQUENCE</scope>
</reference>
<dbReference type="EMBL" id="LAZR01015638">
    <property type="protein sequence ID" value="KKM08046.1"/>
    <property type="molecule type" value="Genomic_DNA"/>
</dbReference>
<gene>
    <name evidence="1" type="ORF">LCGC14_1727760</name>
</gene>
<name>A0A0F9JR08_9ZZZZ</name>
<accession>A0A0F9JR08</accession>
<proteinExistence type="predicted"/>
<sequence>MPSGVVATNQSSEPKEFNIPSRSYGITAVNAADTLVEAQEIRNNKPLFAAAVKIISKQLVAQRQAQLAATKAAGKKT</sequence>
<comment type="caution">
    <text evidence="1">The sequence shown here is derived from an EMBL/GenBank/DDBJ whole genome shotgun (WGS) entry which is preliminary data.</text>
</comment>
<dbReference type="AlphaFoldDB" id="A0A0F9JR08"/>
<protein>
    <submittedName>
        <fullName evidence="1">Uncharacterized protein</fullName>
    </submittedName>
</protein>
<organism evidence="1">
    <name type="scientific">marine sediment metagenome</name>
    <dbReference type="NCBI Taxonomy" id="412755"/>
    <lineage>
        <taxon>unclassified sequences</taxon>
        <taxon>metagenomes</taxon>
        <taxon>ecological metagenomes</taxon>
    </lineage>
</organism>
<evidence type="ECO:0000313" key="1">
    <source>
        <dbReference type="EMBL" id="KKM08046.1"/>
    </source>
</evidence>